<dbReference type="InterPro" id="IPR023828">
    <property type="entry name" value="Peptidase_S8_Ser-AS"/>
</dbReference>
<dbReference type="RefSeq" id="WP_136449580.1">
    <property type="nucleotide sequence ID" value="NZ_CADCWT010000091.1"/>
</dbReference>
<proteinExistence type="predicted"/>
<evidence type="ECO:0000259" key="4">
    <source>
        <dbReference type="PROSITE" id="PS51695"/>
    </source>
</evidence>
<dbReference type="InterPro" id="IPR036852">
    <property type="entry name" value="Peptidase_S8/S53_dom_sf"/>
</dbReference>
<gene>
    <name evidence="5" type="ORF">E7Y31_21855</name>
</gene>
<evidence type="ECO:0000256" key="3">
    <source>
        <dbReference type="ARBA" id="ARBA00022825"/>
    </source>
</evidence>
<dbReference type="GO" id="GO:0004252">
    <property type="term" value="F:serine-type endopeptidase activity"/>
    <property type="evidence" value="ECO:0007669"/>
    <property type="project" value="InterPro"/>
</dbReference>
<name>A0A4S5BWD4_9ACTN</name>
<evidence type="ECO:0000256" key="2">
    <source>
        <dbReference type="ARBA" id="ARBA00022801"/>
    </source>
</evidence>
<organism evidence="5 6">
    <name type="scientific">Candidatus Frankia alpina</name>
    <dbReference type="NCBI Taxonomy" id="2699483"/>
    <lineage>
        <taxon>Bacteria</taxon>
        <taxon>Bacillati</taxon>
        <taxon>Actinomycetota</taxon>
        <taxon>Actinomycetes</taxon>
        <taxon>Frankiales</taxon>
        <taxon>Frankiaceae</taxon>
        <taxon>Frankia</taxon>
    </lineage>
</organism>
<evidence type="ECO:0000313" key="6">
    <source>
        <dbReference type="Proteomes" id="UP000305282"/>
    </source>
</evidence>
<dbReference type="Proteomes" id="UP000305282">
    <property type="component" value="Unassembled WGS sequence"/>
</dbReference>
<keyword evidence="3" id="KW-0720">Serine protease</keyword>
<keyword evidence="6" id="KW-1185">Reference proteome</keyword>
<comment type="caution">
    <text evidence="5">The sequence shown here is derived from an EMBL/GenBank/DDBJ whole genome shotgun (WGS) entry which is preliminary data.</text>
</comment>
<dbReference type="Gene3D" id="3.40.50.200">
    <property type="entry name" value="Peptidase S8/S53 domain"/>
    <property type="match status" value="1"/>
</dbReference>
<dbReference type="PANTHER" id="PTHR14218:SF15">
    <property type="entry name" value="TRIPEPTIDYL-PEPTIDASE 1"/>
    <property type="match status" value="1"/>
</dbReference>
<dbReference type="AlphaFoldDB" id="A0A4S5BWD4"/>
<dbReference type="PROSITE" id="PS51695">
    <property type="entry name" value="SEDOLISIN"/>
    <property type="match status" value="1"/>
</dbReference>
<dbReference type="CDD" id="cd04056">
    <property type="entry name" value="Peptidases_S53"/>
    <property type="match status" value="1"/>
</dbReference>
<dbReference type="GO" id="GO:0008240">
    <property type="term" value="F:tripeptidyl-peptidase activity"/>
    <property type="evidence" value="ECO:0007669"/>
    <property type="project" value="TreeGrafter"/>
</dbReference>
<keyword evidence="2" id="KW-0378">Hydrolase</keyword>
<accession>A0A4S5BWD4</accession>
<evidence type="ECO:0000256" key="1">
    <source>
        <dbReference type="ARBA" id="ARBA00022670"/>
    </source>
</evidence>
<dbReference type="InterPro" id="IPR030400">
    <property type="entry name" value="Sedolisin_dom"/>
</dbReference>
<keyword evidence="1" id="KW-0645">Protease</keyword>
<dbReference type="InterPro" id="IPR050819">
    <property type="entry name" value="Tripeptidyl-peptidase_I"/>
</dbReference>
<evidence type="ECO:0000313" key="5">
    <source>
        <dbReference type="EMBL" id="THJ36929.1"/>
    </source>
</evidence>
<sequence>MYLDGYTGGNPNEESAADIELVISMAPDLDKVIIYGAPYSNAGIVDALHEMAKPTKGEPFPHQITTSYYFFYDKNVYDALTRLAIQGQALFVASGDFGAYNETSGSGAFPPSDHPLVTSVGGTELQTSGPGGVWISETAAWFSGGGYSHWGSDPQFAIPWWQAGMDYTVCKGSATVRNAPDVSIVAENIEVFSNGSWNSFAGTSAAAPLWAGFMALANEQAAALGRPRIRFANPALWAIGRDRSRTYFHDITTGSNFNSANPSLYSAVAGYDLVARWGTPNGSDLIDALVAYGIHRVQLPYIYDILWWIKTHGGLLPPPPPAPWRAQFAAAVDLTAAASRVSPQMRPDVLELTLRQLSITIEGMKKEIEALRRTWE</sequence>
<dbReference type="OrthoDB" id="3480681at2"/>
<dbReference type="PANTHER" id="PTHR14218">
    <property type="entry name" value="PROTEASE S8 TRIPEPTIDYL PEPTIDASE I CLN2"/>
    <property type="match status" value="1"/>
</dbReference>
<reference evidence="5 6" key="1">
    <citation type="submission" date="2019-04" db="EMBL/GenBank/DDBJ databases">
        <title>Draft genome sequences for three unisolated Alnus-infective Frankia Sp+ strains, AgTrS, AiOr and AvVan, the first sequenced Frankia strains able to sporulate in-planta.</title>
        <authorList>
            <person name="Bethencourt L."/>
            <person name="Vautrin F."/>
            <person name="Taib N."/>
            <person name="Dubost A."/>
            <person name="Castro-Garcia L."/>
            <person name="Imbaud O."/>
            <person name="Abrouk D."/>
            <person name="Fournier P."/>
            <person name="Briolay J."/>
            <person name="Nguyen A."/>
            <person name="Normand P."/>
            <person name="Fernandez M.P."/>
            <person name="Brochier-Armanet C."/>
            <person name="Herrera-Belaroussi A."/>
        </authorList>
    </citation>
    <scope>NUCLEOTIDE SEQUENCE [LARGE SCALE GENOMIC DNA]</scope>
    <source>
        <strain evidence="5 6">AvVan</strain>
    </source>
</reference>
<protein>
    <recommendedName>
        <fullName evidence="4">Peptidase S53 domain-containing protein</fullName>
    </recommendedName>
</protein>
<dbReference type="PROSITE" id="PS00138">
    <property type="entry name" value="SUBTILASE_SER"/>
    <property type="match status" value="1"/>
</dbReference>
<dbReference type="EMBL" id="SSXH01000897">
    <property type="protein sequence ID" value="THJ36929.1"/>
    <property type="molecule type" value="Genomic_DNA"/>
</dbReference>
<dbReference type="SUPFAM" id="SSF52743">
    <property type="entry name" value="Subtilisin-like"/>
    <property type="match status" value="1"/>
</dbReference>
<feature type="domain" description="Peptidase S53" evidence="4">
    <location>
        <begin position="1"/>
        <end position="292"/>
    </location>
</feature>
<dbReference type="GO" id="GO:0006508">
    <property type="term" value="P:proteolysis"/>
    <property type="evidence" value="ECO:0007669"/>
    <property type="project" value="UniProtKB-KW"/>
</dbReference>